<protein>
    <submittedName>
        <fullName evidence="2">DUF4845 domain-containing protein</fullName>
    </submittedName>
</protein>
<proteinExistence type="predicted"/>
<dbReference type="Proteomes" id="UP001219862">
    <property type="component" value="Unassembled WGS sequence"/>
</dbReference>
<accession>A0ABT5KMD8</accession>
<dbReference type="Pfam" id="PF16137">
    <property type="entry name" value="DUF4845"/>
    <property type="match status" value="1"/>
</dbReference>
<dbReference type="EMBL" id="JAQQXS010000002">
    <property type="protein sequence ID" value="MDC8784076.1"/>
    <property type="molecule type" value="Genomic_DNA"/>
</dbReference>
<evidence type="ECO:0000256" key="1">
    <source>
        <dbReference type="SAM" id="Phobius"/>
    </source>
</evidence>
<dbReference type="RefSeq" id="WP_273595195.1">
    <property type="nucleotide sequence ID" value="NZ_JAQQXS010000002.1"/>
</dbReference>
<evidence type="ECO:0000313" key="2">
    <source>
        <dbReference type="EMBL" id="MDC8784076.1"/>
    </source>
</evidence>
<keyword evidence="1" id="KW-0472">Membrane</keyword>
<comment type="caution">
    <text evidence="2">The sequence shown here is derived from an EMBL/GenBank/DDBJ whole genome shotgun (WGS) entry which is preliminary data.</text>
</comment>
<organism evidence="2 3">
    <name type="scientific">Roseateles koreensis</name>
    <dbReference type="NCBI Taxonomy" id="2987526"/>
    <lineage>
        <taxon>Bacteria</taxon>
        <taxon>Pseudomonadati</taxon>
        <taxon>Pseudomonadota</taxon>
        <taxon>Betaproteobacteria</taxon>
        <taxon>Burkholderiales</taxon>
        <taxon>Sphaerotilaceae</taxon>
        <taxon>Roseateles</taxon>
    </lineage>
</organism>
<keyword evidence="1" id="KW-0812">Transmembrane</keyword>
<keyword evidence="1" id="KW-1133">Transmembrane helix</keyword>
<evidence type="ECO:0000313" key="3">
    <source>
        <dbReference type="Proteomes" id="UP001219862"/>
    </source>
</evidence>
<sequence length="131" mass="14432">MAQQGRAATARQFTGIGRSQRGVSLLGLLFWAVVLAFGGVVLARVFPAVMEYYTLERVVGRIASENPATVPAVREAFTRAQQIEYSIISIGPQDLQISKENDKVLISFAYDKEIPLAGPVYLLIKFEGRSR</sequence>
<feature type="transmembrane region" description="Helical" evidence="1">
    <location>
        <begin position="28"/>
        <end position="47"/>
    </location>
</feature>
<gene>
    <name evidence="2" type="ORF">PRZ01_02585</name>
</gene>
<name>A0ABT5KMD8_9BURK</name>
<keyword evidence="3" id="KW-1185">Reference proteome</keyword>
<dbReference type="InterPro" id="IPR032314">
    <property type="entry name" value="DUF4845"/>
</dbReference>
<reference evidence="2 3" key="1">
    <citation type="submission" date="2022-10" db="EMBL/GenBank/DDBJ databases">
        <title>paucibacter sp. hw8 Genome sequencing.</title>
        <authorList>
            <person name="Park S."/>
        </authorList>
    </citation>
    <scope>NUCLEOTIDE SEQUENCE [LARGE SCALE GENOMIC DNA]</scope>
    <source>
        <strain evidence="3">hw8</strain>
    </source>
</reference>